<evidence type="ECO:0000313" key="4">
    <source>
        <dbReference type="EnsemblMetazoa" id="CLYHEMP015264.1"/>
    </source>
</evidence>
<dbReference type="AlphaFoldDB" id="A0A7M5WZB1"/>
<feature type="domain" description="C-type lectin" evidence="3">
    <location>
        <begin position="25"/>
        <end position="138"/>
    </location>
</feature>
<keyword evidence="5" id="KW-1185">Reference proteome</keyword>
<keyword evidence="1" id="KW-1015">Disulfide bond</keyword>
<dbReference type="PANTHER" id="PTHR22803">
    <property type="entry name" value="MANNOSE, PHOSPHOLIPASE, LECTIN RECEPTOR RELATED"/>
    <property type="match status" value="1"/>
</dbReference>
<dbReference type="InterPro" id="IPR001304">
    <property type="entry name" value="C-type_lectin-like"/>
</dbReference>
<feature type="chain" id="PRO_5029705411" description="C-type lectin domain-containing protein" evidence="2">
    <location>
        <begin position="19"/>
        <end position="146"/>
    </location>
</feature>
<dbReference type="SUPFAM" id="SSF56436">
    <property type="entry name" value="C-type lectin-like"/>
    <property type="match status" value="1"/>
</dbReference>
<dbReference type="PROSITE" id="PS50041">
    <property type="entry name" value="C_TYPE_LECTIN_2"/>
    <property type="match status" value="1"/>
</dbReference>
<evidence type="ECO:0000256" key="2">
    <source>
        <dbReference type="SAM" id="SignalP"/>
    </source>
</evidence>
<dbReference type="PROSITE" id="PS00615">
    <property type="entry name" value="C_TYPE_LECTIN_1"/>
    <property type="match status" value="1"/>
</dbReference>
<dbReference type="EnsemblMetazoa" id="CLYHEMT015264.1">
    <property type="protein sequence ID" value="CLYHEMP015264.1"/>
    <property type="gene ID" value="CLYHEMG015264"/>
</dbReference>
<protein>
    <recommendedName>
        <fullName evidence="3">C-type lectin domain-containing protein</fullName>
    </recommendedName>
</protein>
<sequence>MYRFLVIIAFCLVPPLKSQETNINFDGKRYVLVRSLATWSDAESDCNSKGGHLASIQSTQEANHFNDIAKNRVIWLGAKRSSSGDWNWADDTLWSFTHWNGGEPSNDGGNENCLATSGGSTAVWNDLDCELPLPYLCELGNNYGDL</sequence>
<dbReference type="SMART" id="SM00034">
    <property type="entry name" value="CLECT"/>
    <property type="match status" value="1"/>
</dbReference>
<keyword evidence="2" id="KW-0732">Signal</keyword>
<accession>A0A7M5WZB1</accession>
<dbReference type="InterPro" id="IPR050111">
    <property type="entry name" value="C-type_lectin/snaclec_domain"/>
</dbReference>
<evidence type="ECO:0000256" key="1">
    <source>
        <dbReference type="ARBA" id="ARBA00023157"/>
    </source>
</evidence>
<evidence type="ECO:0000259" key="3">
    <source>
        <dbReference type="PROSITE" id="PS50041"/>
    </source>
</evidence>
<dbReference type="Pfam" id="PF00059">
    <property type="entry name" value="Lectin_C"/>
    <property type="match status" value="1"/>
</dbReference>
<reference evidence="4" key="1">
    <citation type="submission" date="2021-01" db="UniProtKB">
        <authorList>
            <consortium name="EnsemblMetazoa"/>
        </authorList>
    </citation>
    <scope>IDENTIFICATION</scope>
</reference>
<dbReference type="Gene3D" id="3.10.100.10">
    <property type="entry name" value="Mannose-Binding Protein A, subunit A"/>
    <property type="match status" value="1"/>
</dbReference>
<dbReference type="InterPro" id="IPR016186">
    <property type="entry name" value="C-type_lectin-like/link_sf"/>
</dbReference>
<organism evidence="4 5">
    <name type="scientific">Clytia hemisphaerica</name>
    <dbReference type="NCBI Taxonomy" id="252671"/>
    <lineage>
        <taxon>Eukaryota</taxon>
        <taxon>Metazoa</taxon>
        <taxon>Cnidaria</taxon>
        <taxon>Hydrozoa</taxon>
        <taxon>Hydroidolina</taxon>
        <taxon>Leptothecata</taxon>
        <taxon>Obeliida</taxon>
        <taxon>Clytiidae</taxon>
        <taxon>Clytia</taxon>
    </lineage>
</organism>
<dbReference type="InterPro" id="IPR016187">
    <property type="entry name" value="CTDL_fold"/>
</dbReference>
<dbReference type="InterPro" id="IPR018378">
    <property type="entry name" value="C-type_lectin_CS"/>
</dbReference>
<name>A0A7M5WZB1_9CNID</name>
<proteinExistence type="predicted"/>
<feature type="signal peptide" evidence="2">
    <location>
        <begin position="1"/>
        <end position="18"/>
    </location>
</feature>
<dbReference type="CDD" id="cd00037">
    <property type="entry name" value="CLECT"/>
    <property type="match status" value="1"/>
</dbReference>
<evidence type="ECO:0000313" key="5">
    <source>
        <dbReference type="Proteomes" id="UP000594262"/>
    </source>
</evidence>
<dbReference type="OrthoDB" id="5954286at2759"/>
<dbReference type="Proteomes" id="UP000594262">
    <property type="component" value="Unplaced"/>
</dbReference>